<accession>A0ABX7L5V8</accession>
<evidence type="ECO:0000313" key="7">
    <source>
        <dbReference type="EMBL" id="QSF43314.1"/>
    </source>
</evidence>
<proteinExistence type="inferred from homology"/>
<dbReference type="EMBL" id="CP070969">
    <property type="protein sequence ID" value="QSF43314.1"/>
    <property type="molecule type" value="Genomic_DNA"/>
</dbReference>
<organism evidence="7 8">
    <name type="scientific">Paenibacillus tianjinensis</name>
    <dbReference type="NCBI Taxonomy" id="2810347"/>
    <lineage>
        <taxon>Bacteria</taxon>
        <taxon>Bacillati</taxon>
        <taxon>Bacillota</taxon>
        <taxon>Bacilli</taxon>
        <taxon>Bacillales</taxon>
        <taxon>Paenibacillaceae</taxon>
        <taxon>Paenibacillus</taxon>
    </lineage>
</organism>
<dbReference type="Gene3D" id="3.20.20.80">
    <property type="entry name" value="Glycosidases"/>
    <property type="match status" value="1"/>
</dbReference>
<evidence type="ECO:0000313" key="8">
    <source>
        <dbReference type="Proteomes" id="UP000663452"/>
    </source>
</evidence>
<dbReference type="SUPFAM" id="SSF51445">
    <property type="entry name" value="(Trans)glycosidases"/>
    <property type="match status" value="1"/>
</dbReference>
<comment type="similarity">
    <text evidence="2 6">Belongs to the glycosyl hydrolase 53 family.</text>
</comment>
<evidence type="ECO:0000256" key="1">
    <source>
        <dbReference type="ARBA" id="ARBA00001695"/>
    </source>
</evidence>
<dbReference type="Pfam" id="PF07745">
    <property type="entry name" value="Glyco_hydro_53"/>
    <property type="match status" value="1"/>
</dbReference>
<protein>
    <recommendedName>
        <fullName evidence="3 6">Arabinogalactan endo-beta-1,4-galactanase</fullName>
        <ecNumber evidence="3 6">3.2.1.89</ecNumber>
    </recommendedName>
</protein>
<evidence type="ECO:0000256" key="2">
    <source>
        <dbReference type="ARBA" id="ARBA00010687"/>
    </source>
</evidence>
<comment type="catalytic activity">
    <reaction evidence="1 6">
        <text>The enzyme specifically hydrolyzes (1-&gt;4)-beta-D-galactosidic linkages in type I arabinogalactans.</text>
        <dbReference type="EC" id="3.2.1.89"/>
    </reaction>
</comment>
<gene>
    <name evidence="7" type="ORF">JRJ22_18785</name>
</gene>
<dbReference type="InterPro" id="IPR017853">
    <property type="entry name" value="GH"/>
</dbReference>
<name>A0ABX7L5V8_9BACL</name>
<dbReference type="RefSeq" id="WP_206100951.1">
    <property type="nucleotide sequence ID" value="NZ_CP070969.1"/>
</dbReference>
<sequence length="349" mass="39522">MTGAYINGMDVSFLDEIEQGGGVFRYGSGPQAGQAADLLEILGDSGVNSIRLRIWNDPPGGFCNLERTLVMAKRIKAAGLGFLLDFHYSDKWADPANQWKPQIWTGLDFDALRLSVYEYTLEVLEALQYQGTLPDMVQIGNEITPGFLWEEGRVDGQYDTQEQWTRFTELVKAGIAGAKEIAPELPVMIHIDRGGDNDASRRFFDRFEEHGVEYDVIGLSFYPWWHGTLANLEQNLDDLAQRYDKDLIVVETAYPWTLAGPEGFPLIVKEAEQLHEGYPATVTGQAAYLQELHELIRRTRHDRGIGCYYWEPAWIPSQHEWSVGHANNWSNLTLFDYEGRALASLDVLN</sequence>
<evidence type="ECO:0000256" key="3">
    <source>
        <dbReference type="ARBA" id="ARBA00012556"/>
    </source>
</evidence>
<dbReference type="EC" id="3.2.1.89" evidence="3 6"/>
<keyword evidence="4 6" id="KW-0378">Hydrolase</keyword>
<keyword evidence="8" id="KW-1185">Reference proteome</keyword>
<dbReference type="PANTHER" id="PTHR34983:SF1">
    <property type="entry name" value="ARABINOGALACTAN ENDO-BETA-1,4-GALACTANASE A"/>
    <property type="match status" value="1"/>
</dbReference>
<dbReference type="PANTHER" id="PTHR34983">
    <property type="entry name" value="ARABINOGALACTAN ENDO-BETA-1,4-GALACTANASE A"/>
    <property type="match status" value="1"/>
</dbReference>
<dbReference type="InterPro" id="IPR011683">
    <property type="entry name" value="Glyco_hydro_53"/>
</dbReference>
<reference evidence="7 8" key="1">
    <citation type="submission" date="2021-02" db="EMBL/GenBank/DDBJ databases">
        <title>Paenibacillus tianjinensis sp. nov.</title>
        <authorList>
            <person name="Liu H."/>
        </authorList>
    </citation>
    <scope>NUCLEOTIDE SEQUENCE [LARGE SCALE GENOMIC DNA]</scope>
    <source>
        <strain evidence="7 8">TB2019</strain>
    </source>
</reference>
<evidence type="ECO:0000256" key="4">
    <source>
        <dbReference type="ARBA" id="ARBA00022801"/>
    </source>
</evidence>
<evidence type="ECO:0000256" key="6">
    <source>
        <dbReference type="RuleBase" id="RU361192"/>
    </source>
</evidence>
<dbReference type="Proteomes" id="UP000663452">
    <property type="component" value="Chromosome"/>
</dbReference>
<keyword evidence="5 6" id="KW-0326">Glycosidase</keyword>
<evidence type="ECO:0000256" key="5">
    <source>
        <dbReference type="ARBA" id="ARBA00023295"/>
    </source>
</evidence>